<comment type="caution">
    <text evidence="15">The sequence shown here is derived from an EMBL/GenBank/DDBJ whole genome shotgun (WGS) entry which is preliminary data.</text>
</comment>
<dbReference type="EC" id="3.1.12.1" evidence="3 13"/>
<evidence type="ECO:0000256" key="12">
    <source>
        <dbReference type="ARBA" id="ARBA00023211"/>
    </source>
</evidence>
<organism evidence="15 16">
    <name type="scientific">Candidatus Gallitreponema excrementavium</name>
    <dbReference type="NCBI Taxonomy" id="2840840"/>
    <lineage>
        <taxon>Bacteria</taxon>
        <taxon>Pseudomonadati</taxon>
        <taxon>Spirochaetota</taxon>
        <taxon>Spirochaetia</taxon>
        <taxon>Spirochaetales</taxon>
        <taxon>Candidatus Gallitreponema</taxon>
    </lineage>
</organism>
<evidence type="ECO:0000256" key="13">
    <source>
        <dbReference type="RuleBase" id="RU365022"/>
    </source>
</evidence>
<evidence type="ECO:0000256" key="4">
    <source>
        <dbReference type="ARBA" id="ARBA00020049"/>
    </source>
</evidence>
<keyword evidence="7 13" id="KW-0378">Hydrolase</keyword>
<dbReference type="InterPro" id="IPR051827">
    <property type="entry name" value="Cas4_exonuclease"/>
</dbReference>
<dbReference type="InterPro" id="IPR013343">
    <property type="entry name" value="CRISPR-assoc_prot_Cas4"/>
</dbReference>
<dbReference type="AlphaFoldDB" id="A0A9D9HN49"/>
<dbReference type="PANTHER" id="PTHR36531">
    <property type="entry name" value="CRISPR-ASSOCIATED EXONUCLEASE CAS4"/>
    <property type="match status" value="1"/>
</dbReference>
<dbReference type="InterPro" id="IPR022765">
    <property type="entry name" value="Dna2/Cas4_DUF83"/>
</dbReference>
<dbReference type="Pfam" id="PF01930">
    <property type="entry name" value="Cas_Cas4"/>
    <property type="match status" value="1"/>
</dbReference>
<accession>A0A9D9HN49</accession>
<dbReference type="GO" id="GO:0051607">
    <property type="term" value="P:defense response to virus"/>
    <property type="evidence" value="ECO:0007669"/>
    <property type="project" value="UniProtKB-KW"/>
</dbReference>
<dbReference type="Proteomes" id="UP000823638">
    <property type="component" value="Unassembled WGS sequence"/>
</dbReference>
<protein>
    <recommendedName>
        <fullName evidence="4 13">CRISPR-associated exonuclease Cas4</fullName>
        <ecNumber evidence="3 13">3.1.12.1</ecNumber>
    </recommendedName>
</protein>
<evidence type="ECO:0000256" key="5">
    <source>
        <dbReference type="ARBA" id="ARBA00022722"/>
    </source>
</evidence>
<dbReference type="EMBL" id="JADIMM010000019">
    <property type="protein sequence ID" value="MBO8456840.1"/>
    <property type="molecule type" value="Genomic_DNA"/>
</dbReference>
<feature type="domain" description="DUF83" evidence="14">
    <location>
        <begin position="13"/>
        <end position="186"/>
    </location>
</feature>
<evidence type="ECO:0000256" key="7">
    <source>
        <dbReference type="ARBA" id="ARBA00022801"/>
    </source>
</evidence>
<evidence type="ECO:0000313" key="16">
    <source>
        <dbReference type="Proteomes" id="UP000823638"/>
    </source>
</evidence>
<dbReference type="NCBIfam" id="TIGR00372">
    <property type="entry name" value="cas4"/>
    <property type="match status" value="1"/>
</dbReference>
<evidence type="ECO:0000259" key="14">
    <source>
        <dbReference type="Pfam" id="PF01930"/>
    </source>
</evidence>
<comment type="cofactor">
    <cofactor evidence="13">
        <name>iron-sulfur cluster</name>
        <dbReference type="ChEBI" id="CHEBI:30408"/>
    </cofactor>
</comment>
<comment type="function">
    <text evidence="13">CRISPR (clustered regularly interspaced short palindromic repeat) is an adaptive immune system that provides protection against mobile genetic elements (viruses, transposable elements and conjugative plasmids). CRISPR clusters contain sequences complementary to antecedent mobile elements and target invading nucleic acids. CRISPR clusters are transcribed and processed into CRISPR RNA (crRNA).</text>
</comment>
<sequence>MYPESDYLLLSGLQHLRFCPRQCALIHIEQLWKENFFTASGRVLHEKVHGGIGESRKIIRIERDLKISSQKLGVAGQTDVVEFYSDGRIIPVEYKHGQPKPDTSDEVQLCAQAICLEEMLGCSVSEGALFYFKIRRRITVPITAELRKETEELAFKFHDLVEEGLTPKAEYKKKCESCSFIDECFPESAGRSKSVDIYVKRRLNTNEDFSSDL</sequence>
<gene>
    <name evidence="15" type="primary">cas4</name>
    <name evidence="15" type="ORF">IAA81_01270</name>
</gene>
<keyword evidence="8 13" id="KW-0269">Exonuclease</keyword>
<comment type="cofactor">
    <cofactor evidence="1">
        <name>[4Fe-4S] cluster</name>
        <dbReference type="ChEBI" id="CHEBI:49883"/>
    </cofactor>
</comment>
<evidence type="ECO:0000313" key="15">
    <source>
        <dbReference type="EMBL" id="MBO8456840.1"/>
    </source>
</evidence>
<evidence type="ECO:0000256" key="9">
    <source>
        <dbReference type="ARBA" id="ARBA00023004"/>
    </source>
</evidence>
<dbReference type="Gene3D" id="3.90.320.10">
    <property type="match status" value="1"/>
</dbReference>
<evidence type="ECO:0000256" key="6">
    <source>
        <dbReference type="ARBA" id="ARBA00022723"/>
    </source>
</evidence>
<dbReference type="PANTHER" id="PTHR36531:SF6">
    <property type="entry name" value="DNA REPLICATION ATP-DEPENDENT HELICASE_NUCLEASE DNA2"/>
    <property type="match status" value="1"/>
</dbReference>
<evidence type="ECO:0000256" key="8">
    <source>
        <dbReference type="ARBA" id="ARBA00022839"/>
    </source>
</evidence>
<dbReference type="CDD" id="cd09637">
    <property type="entry name" value="Cas4_I-A_I-B_I-C_I-D_II-B"/>
    <property type="match status" value="1"/>
</dbReference>
<keyword evidence="5 13" id="KW-0540">Nuclease</keyword>
<keyword evidence="11 13" id="KW-0051">Antiviral defense</keyword>
<reference evidence="15" key="1">
    <citation type="submission" date="2020-10" db="EMBL/GenBank/DDBJ databases">
        <authorList>
            <person name="Gilroy R."/>
        </authorList>
    </citation>
    <scope>NUCLEOTIDE SEQUENCE</scope>
    <source>
        <strain evidence="15">10532</strain>
    </source>
</reference>
<keyword evidence="10 13" id="KW-0411">Iron-sulfur</keyword>
<comment type="cofactor">
    <cofactor evidence="13">
        <name>Mg(2+)</name>
        <dbReference type="ChEBI" id="CHEBI:18420"/>
    </cofactor>
    <cofactor evidence="13">
        <name>Mn(2+)</name>
        <dbReference type="ChEBI" id="CHEBI:29035"/>
    </cofactor>
    <text evidence="13">Mg(2+) or Mn(2+) required for ssDNA cleavage activity.</text>
</comment>
<dbReference type="GO" id="GO:0051536">
    <property type="term" value="F:iron-sulfur cluster binding"/>
    <property type="evidence" value="ECO:0007669"/>
    <property type="project" value="UniProtKB-KW"/>
</dbReference>
<dbReference type="GO" id="GO:0046872">
    <property type="term" value="F:metal ion binding"/>
    <property type="evidence" value="ECO:0007669"/>
    <property type="project" value="UniProtKB-KW"/>
</dbReference>
<reference evidence="15" key="2">
    <citation type="journal article" date="2021" name="PeerJ">
        <title>Extensive microbial diversity within the chicken gut microbiome revealed by metagenomics and culture.</title>
        <authorList>
            <person name="Gilroy R."/>
            <person name="Ravi A."/>
            <person name="Getino M."/>
            <person name="Pursley I."/>
            <person name="Horton D.L."/>
            <person name="Alikhan N.F."/>
            <person name="Baker D."/>
            <person name="Gharbi K."/>
            <person name="Hall N."/>
            <person name="Watson M."/>
            <person name="Adriaenssens E.M."/>
            <person name="Foster-Nyarko E."/>
            <person name="Jarju S."/>
            <person name="Secka A."/>
            <person name="Antonio M."/>
            <person name="Oren A."/>
            <person name="Chaudhuri R.R."/>
            <person name="La Ragione R."/>
            <person name="Hildebrand F."/>
            <person name="Pallen M.J."/>
        </authorList>
    </citation>
    <scope>NUCLEOTIDE SEQUENCE</scope>
    <source>
        <strain evidence="15">10532</strain>
    </source>
</reference>
<evidence type="ECO:0000256" key="2">
    <source>
        <dbReference type="ARBA" id="ARBA00009189"/>
    </source>
</evidence>
<evidence type="ECO:0000256" key="1">
    <source>
        <dbReference type="ARBA" id="ARBA00001966"/>
    </source>
</evidence>
<evidence type="ECO:0000256" key="10">
    <source>
        <dbReference type="ARBA" id="ARBA00023014"/>
    </source>
</evidence>
<keyword evidence="12 13" id="KW-0464">Manganese</keyword>
<name>A0A9D9HN49_9SPIR</name>
<proteinExistence type="inferred from homology"/>
<evidence type="ECO:0000256" key="11">
    <source>
        <dbReference type="ARBA" id="ARBA00023118"/>
    </source>
</evidence>
<dbReference type="GO" id="GO:0004527">
    <property type="term" value="F:exonuclease activity"/>
    <property type="evidence" value="ECO:0007669"/>
    <property type="project" value="UniProtKB-KW"/>
</dbReference>
<keyword evidence="9 13" id="KW-0408">Iron</keyword>
<comment type="similarity">
    <text evidence="2 13">Belongs to the CRISPR-associated exonuclease Cas4 family.</text>
</comment>
<dbReference type="InterPro" id="IPR011604">
    <property type="entry name" value="PDDEXK-like_dom_sf"/>
</dbReference>
<keyword evidence="6 13" id="KW-0479">Metal-binding</keyword>
<evidence type="ECO:0000256" key="3">
    <source>
        <dbReference type="ARBA" id="ARBA00012768"/>
    </source>
</evidence>